<dbReference type="RefSeq" id="WP_312547978.1">
    <property type="nucleotide sequence ID" value="NZ_JBHRVV010000001.1"/>
</dbReference>
<dbReference type="InterPro" id="IPR003660">
    <property type="entry name" value="HAMP_dom"/>
</dbReference>
<dbReference type="PANTHER" id="PTHR43531:SF14">
    <property type="entry name" value="METHYL-ACCEPTING CHEMOTAXIS PROTEIN I-RELATED"/>
    <property type="match status" value="1"/>
</dbReference>
<dbReference type="Gene3D" id="1.10.287.950">
    <property type="entry name" value="Methyl-accepting chemotaxis protein"/>
    <property type="match status" value="1"/>
</dbReference>
<feature type="transmembrane region" description="Helical" evidence="4">
    <location>
        <begin position="190"/>
        <end position="211"/>
    </location>
</feature>
<dbReference type="PRINTS" id="PR00260">
    <property type="entry name" value="CHEMTRNSDUCR"/>
</dbReference>
<dbReference type="InterPro" id="IPR047347">
    <property type="entry name" value="YvaQ-like_sensor"/>
</dbReference>
<evidence type="ECO:0000256" key="3">
    <source>
        <dbReference type="PROSITE-ProRule" id="PRU00284"/>
    </source>
</evidence>
<dbReference type="Pfam" id="PF00015">
    <property type="entry name" value="MCPsignal"/>
    <property type="match status" value="1"/>
</dbReference>
<comment type="caution">
    <text evidence="7">The sequence shown here is derived from an EMBL/GenBank/DDBJ whole genome shotgun (WGS) entry which is preliminary data.</text>
</comment>
<dbReference type="CDD" id="cd19411">
    <property type="entry name" value="MCP2201-like_sensor"/>
    <property type="match status" value="1"/>
</dbReference>
<organism evidence="7 8">
    <name type="scientific">Massilia haematophila</name>
    <dbReference type="NCBI Taxonomy" id="457923"/>
    <lineage>
        <taxon>Bacteria</taxon>
        <taxon>Pseudomonadati</taxon>
        <taxon>Pseudomonadota</taxon>
        <taxon>Betaproteobacteria</taxon>
        <taxon>Burkholderiales</taxon>
        <taxon>Oxalobacteraceae</taxon>
        <taxon>Telluria group</taxon>
        <taxon>Massilia</taxon>
    </lineage>
</organism>
<feature type="domain" description="HAMP" evidence="6">
    <location>
        <begin position="213"/>
        <end position="265"/>
    </location>
</feature>
<evidence type="ECO:0000259" key="6">
    <source>
        <dbReference type="PROSITE" id="PS50885"/>
    </source>
</evidence>
<evidence type="ECO:0000256" key="2">
    <source>
        <dbReference type="ARBA" id="ARBA00029447"/>
    </source>
</evidence>
<accession>A0ABV7PSL4</accession>
<gene>
    <name evidence="7" type="ORF">ACFOPH_21625</name>
</gene>
<evidence type="ECO:0000313" key="7">
    <source>
        <dbReference type="EMBL" id="MFC3460822.1"/>
    </source>
</evidence>
<keyword evidence="3" id="KW-0807">Transducer</keyword>
<dbReference type="Proteomes" id="UP001595665">
    <property type="component" value="Unassembled WGS sequence"/>
</dbReference>
<dbReference type="InterPro" id="IPR024478">
    <property type="entry name" value="HlyB_4HB_MCP"/>
</dbReference>
<dbReference type="CDD" id="cd06225">
    <property type="entry name" value="HAMP"/>
    <property type="match status" value="1"/>
</dbReference>
<keyword evidence="4" id="KW-0812">Transmembrane</keyword>
<dbReference type="SUPFAM" id="SSF58104">
    <property type="entry name" value="Methyl-accepting chemotaxis protein (MCP) signaling domain"/>
    <property type="match status" value="1"/>
</dbReference>
<dbReference type="InterPro" id="IPR004089">
    <property type="entry name" value="MCPsignal_dom"/>
</dbReference>
<evidence type="ECO:0000259" key="5">
    <source>
        <dbReference type="PROSITE" id="PS50111"/>
    </source>
</evidence>
<comment type="similarity">
    <text evidence="2">Belongs to the methyl-accepting chemotaxis (MCP) protein family.</text>
</comment>
<dbReference type="Pfam" id="PF00672">
    <property type="entry name" value="HAMP"/>
    <property type="match status" value="1"/>
</dbReference>
<dbReference type="PROSITE" id="PS50111">
    <property type="entry name" value="CHEMOTAXIS_TRANSDUC_2"/>
    <property type="match status" value="1"/>
</dbReference>
<dbReference type="PANTHER" id="PTHR43531">
    <property type="entry name" value="PROTEIN ICFG"/>
    <property type="match status" value="1"/>
</dbReference>
<protein>
    <submittedName>
        <fullName evidence="7">Methyl-accepting chemotaxis protein</fullName>
    </submittedName>
</protein>
<keyword evidence="4" id="KW-0472">Membrane</keyword>
<evidence type="ECO:0000313" key="8">
    <source>
        <dbReference type="Proteomes" id="UP001595665"/>
    </source>
</evidence>
<keyword evidence="4" id="KW-1133">Transmembrane helix</keyword>
<dbReference type="SMART" id="SM00304">
    <property type="entry name" value="HAMP"/>
    <property type="match status" value="1"/>
</dbReference>
<keyword evidence="1" id="KW-0488">Methylation</keyword>
<dbReference type="PROSITE" id="PS50885">
    <property type="entry name" value="HAMP"/>
    <property type="match status" value="1"/>
</dbReference>
<dbReference type="InterPro" id="IPR051310">
    <property type="entry name" value="MCP_chemotaxis"/>
</dbReference>
<keyword evidence="8" id="KW-1185">Reference proteome</keyword>
<proteinExistence type="inferred from homology"/>
<dbReference type="Pfam" id="PF12729">
    <property type="entry name" value="4HB_MCP_1"/>
    <property type="match status" value="1"/>
</dbReference>
<dbReference type="SMART" id="SM00283">
    <property type="entry name" value="MA"/>
    <property type="match status" value="1"/>
</dbReference>
<name>A0ABV7PSL4_9BURK</name>
<dbReference type="EMBL" id="JBHRVV010000001">
    <property type="protein sequence ID" value="MFC3460822.1"/>
    <property type="molecule type" value="Genomic_DNA"/>
</dbReference>
<feature type="domain" description="Methyl-accepting transducer" evidence="5">
    <location>
        <begin position="270"/>
        <end position="499"/>
    </location>
</feature>
<dbReference type="CDD" id="cd11386">
    <property type="entry name" value="MCP_signal"/>
    <property type="match status" value="1"/>
</dbReference>
<reference evidence="8" key="1">
    <citation type="journal article" date="2019" name="Int. J. Syst. Evol. Microbiol.">
        <title>The Global Catalogue of Microorganisms (GCM) 10K type strain sequencing project: providing services to taxonomists for standard genome sequencing and annotation.</title>
        <authorList>
            <consortium name="The Broad Institute Genomics Platform"/>
            <consortium name="The Broad Institute Genome Sequencing Center for Infectious Disease"/>
            <person name="Wu L."/>
            <person name="Ma J."/>
        </authorList>
    </citation>
    <scope>NUCLEOTIDE SEQUENCE [LARGE SCALE GENOMIC DNA]</scope>
    <source>
        <strain evidence="8">CCM 7480</strain>
    </source>
</reference>
<evidence type="ECO:0000256" key="4">
    <source>
        <dbReference type="SAM" id="Phobius"/>
    </source>
</evidence>
<dbReference type="InterPro" id="IPR004090">
    <property type="entry name" value="Chemotax_Me-accpt_rcpt"/>
</dbReference>
<evidence type="ECO:0000256" key="1">
    <source>
        <dbReference type="ARBA" id="ARBA00022481"/>
    </source>
</evidence>
<sequence>MKLDNLRIRTLLLGGFGTILAAMLILVGMGIAQMNKADALTKKLATESIYRASMLQEWQSIIEVNAARTLAAIKLADPADEKFFLDGIAISSKRSDVLHKEITASIEGDPKAQALFAAVDKERNAYRVARKTALAKKAEGDAEGVRKFLDTEMVPRVQSYIDSLRAMVKYQQDDVAADTARIEAEYKASLRLQVGLAIAALIGGALFAWWIGRRISAPLDEAVAVAQTVAKGDLSSRIEAHGSNETGALMGALKEMNANLVDIVSQVRAGTASIADAADQISAGNLELSSRTEQQAGSLEETASSMEELTSTVRQNADNAREANTLAQAASQVAGRGGETVGRVVQTMEAITDSSKKIADIIGVIDGIAFQTNILALNAAVEAARAGEQGRGFAVVASEVRNLAQRSAGAAKEIKELIGDSVGKVEEGSRLVSDAGTQMRDIVDSIGRVTAIMAQIAMASQEQSAGIEQVNGAIAQMDQVTQQNAALVEEAAATSDAMREQAQALAQLVSTFRFEERTAGAALHTLHVPASNARALALRQAA</sequence>
<feature type="transmembrane region" description="Helical" evidence="4">
    <location>
        <begin position="12"/>
        <end position="32"/>
    </location>
</feature>